<dbReference type="Gene3D" id="1.10.340.70">
    <property type="match status" value="1"/>
</dbReference>
<dbReference type="AlphaFoldDB" id="A0A6L2M596"/>
<dbReference type="PANTHER" id="PTHR47266">
    <property type="entry name" value="ENDONUCLEASE-RELATED"/>
    <property type="match status" value="1"/>
</dbReference>
<evidence type="ECO:0008006" key="3">
    <source>
        <dbReference type="Google" id="ProtNLM"/>
    </source>
</evidence>
<reference evidence="2" key="1">
    <citation type="journal article" date="2019" name="Sci. Rep.">
        <title>Draft genome of Tanacetum cinerariifolium, the natural source of mosquito coil.</title>
        <authorList>
            <person name="Yamashiro T."/>
            <person name="Shiraishi A."/>
            <person name="Satake H."/>
            <person name="Nakayama K."/>
        </authorList>
    </citation>
    <scope>NUCLEOTIDE SEQUENCE</scope>
</reference>
<proteinExistence type="predicted"/>
<evidence type="ECO:0000313" key="2">
    <source>
        <dbReference type="EMBL" id="GEU68800.1"/>
    </source>
</evidence>
<accession>A0A6L2M596</accession>
<organism evidence="2">
    <name type="scientific">Tanacetum cinerariifolium</name>
    <name type="common">Dalmatian daisy</name>
    <name type="synonym">Chrysanthemum cinerariifolium</name>
    <dbReference type="NCBI Taxonomy" id="118510"/>
    <lineage>
        <taxon>Eukaryota</taxon>
        <taxon>Viridiplantae</taxon>
        <taxon>Streptophyta</taxon>
        <taxon>Embryophyta</taxon>
        <taxon>Tracheophyta</taxon>
        <taxon>Spermatophyta</taxon>
        <taxon>Magnoliopsida</taxon>
        <taxon>eudicotyledons</taxon>
        <taxon>Gunneridae</taxon>
        <taxon>Pentapetalae</taxon>
        <taxon>asterids</taxon>
        <taxon>campanulids</taxon>
        <taxon>Asterales</taxon>
        <taxon>Asteraceae</taxon>
        <taxon>Asteroideae</taxon>
        <taxon>Anthemideae</taxon>
        <taxon>Anthemidinae</taxon>
        <taxon>Tanacetum</taxon>
    </lineage>
</organism>
<comment type="caution">
    <text evidence="2">The sequence shown here is derived from an EMBL/GenBank/DDBJ whole genome shotgun (WGS) entry which is preliminary data.</text>
</comment>
<evidence type="ECO:0000256" key="1">
    <source>
        <dbReference type="SAM" id="Coils"/>
    </source>
</evidence>
<sequence>MHASPRSVVAKALRSEYYWPTMHADARKLIGECNNYQGIDIARPFLEGPGKVKFLMVAIDYFTKWIEAKPMNYESLEINLDLLEEKRENAVILEAKSKAMMDKYYNARVRNTSFKPRDLFYRSNEASHVEDEGKLGPK</sequence>
<name>A0A6L2M596_TANCI</name>
<gene>
    <name evidence="2" type="ORF">Tci_040778</name>
</gene>
<keyword evidence="1" id="KW-0175">Coiled coil</keyword>
<dbReference type="InterPro" id="IPR052160">
    <property type="entry name" value="Gypsy_RT_Integrase-like"/>
</dbReference>
<feature type="coiled-coil region" evidence="1">
    <location>
        <begin position="73"/>
        <end position="103"/>
    </location>
</feature>
<dbReference type="EMBL" id="BKCJ010005817">
    <property type="protein sequence ID" value="GEU68800.1"/>
    <property type="molecule type" value="Genomic_DNA"/>
</dbReference>
<protein>
    <recommendedName>
        <fullName evidence="3">Reverse transcriptase domain-containing protein</fullName>
    </recommendedName>
</protein>